<feature type="compositionally biased region" description="Low complexity" evidence="2">
    <location>
        <begin position="116"/>
        <end position="126"/>
    </location>
</feature>
<organism evidence="3 4">
    <name type="scientific">Dyella soli</name>
    <dbReference type="NCBI Taxonomy" id="522319"/>
    <lineage>
        <taxon>Bacteria</taxon>
        <taxon>Pseudomonadati</taxon>
        <taxon>Pseudomonadota</taxon>
        <taxon>Gammaproteobacteria</taxon>
        <taxon>Lysobacterales</taxon>
        <taxon>Rhodanobacteraceae</taxon>
        <taxon>Dyella</taxon>
    </lineage>
</organism>
<reference evidence="3 4" key="1">
    <citation type="submission" date="2019-02" db="EMBL/GenBank/DDBJ databases">
        <title>Dyella amyloliquefaciens sp. nov., isolated from forest soil.</title>
        <authorList>
            <person name="Gao Z.-H."/>
            <person name="Qiu L.-H."/>
        </authorList>
    </citation>
    <scope>NUCLEOTIDE SEQUENCE [LARGE SCALE GENOMIC DNA]</scope>
    <source>
        <strain evidence="3 4">KACC 12747</strain>
    </source>
</reference>
<evidence type="ECO:0000256" key="1">
    <source>
        <dbReference type="SAM" id="Coils"/>
    </source>
</evidence>
<gene>
    <name evidence="3" type="ORF">EZM97_01950</name>
</gene>
<feature type="compositionally biased region" description="Pro residues" evidence="2">
    <location>
        <begin position="127"/>
        <end position="136"/>
    </location>
</feature>
<feature type="compositionally biased region" description="Low complexity" evidence="2">
    <location>
        <begin position="39"/>
        <end position="51"/>
    </location>
</feature>
<protein>
    <submittedName>
        <fullName evidence="3">Uncharacterized protein</fullName>
    </submittedName>
</protein>
<evidence type="ECO:0000256" key="2">
    <source>
        <dbReference type="SAM" id="MobiDB-lite"/>
    </source>
</evidence>
<dbReference type="RefSeq" id="WP_131151069.1">
    <property type="nucleotide sequence ID" value="NZ_SJTG01000001.1"/>
</dbReference>
<evidence type="ECO:0000313" key="4">
    <source>
        <dbReference type="Proteomes" id="UP000291822"/>
    </source>
</evidence>
<dbReference type="AlphaFoldDB" id="A0A4R0YSF4"/>
<keyword evidence="1" id="KW-0175">Coiled coil</keyword>
<comment type="caution">
    <text evidence="3">The sequence shown here is derived from an EMBL/GenBank/DDBJ whole genome shotgun (WGS) entry which is preliminary data.</text>
</comment>
<feature type="region of interest" description="Disordered" evidence="2">
    <location>
        <begin position="27"/>
        <end position="51"/>
    </location>
</feature>
<feature type="region of interest" description="Disordered" evidence="2">
    <location>
        <begin position="112"/>
        <end position="136"/>
    </location>
</feature>
<proteinExistence type="predicted"/>
<accession>A0A4R0YSF4</accession>
<feature type="coiled-coil region" evidence="1">
    <location>
        <begin position="76"/>
        <end position="110"/>
    </location>
</feature>
<name>A0A4R0YSF4_9GAMM</name>
<evidence type="ECO:0000313" key="3">
    <source>
        <dbReference type="EMBL" id="TCI12152.1"/>
    </source>
</evidence>
<keyword evidence="4" id="KW-1185">Reference proteome</keyword>
<dbReference type="Proteomes" id="UP000291822">
    <property type="component" value="Unassembled WGS sequence"/>
</dbReference>
<dbReference type="EMBL" id="SJTG01000001">
    <property type="protein sequence ID" value="TCI12152.1"/>
    <property type="molecule type" value="Genomic_DNA"/>
</dbReference>
<sequence length="136" mass="13954">MSATDQQKLAGLADLIKLLLSLTQQTQAQQRVSPPPVAQAPAQATPPTGAAGSLLGAAEVVEKQSAHAVESIRGGMDAARAALVQLAQARDQEQQALERVMVALTELKNLQPKAGSAPAPSAVVTPAAPPPATRKR</sequence>